<dbReference type="GeneID" id="92367751"/>
<feature type="coiled-coil region" evidence="10">
    <location>
        <begin position="225"/>
        <end position="259"/>
    </location>
</feature>
<comment type="similarity">
    <text evidence="1 9">Belongs to the GPN-loop GTPase family.</text>
</comment>
<proteinExistence type="inferred from homology"/>
<dbReference type="EC" id="3.6.5.-" evidence="9"/>
<dbReference type="OrthoDB" id="243313at2759"/>
<dbReference type="PANTHER" id="PTHR21231">
    <property type="entry name" value="XPA-BINDING PROTEIN 1-RELATED"/>
    <property type="match status" value="1"/>
</dbReference>
<dbReference type="AlphaFoldDB" id="A0A1J4MYI5"/>
<dbReference type="FunFam" id="3.40.50.300:FF:000888">
    <property type="entry name" value="GPN-loop GTPase 1"/>
    <property type="match status" value="1"/>
</dbReference>
<dbReference type="RefSeq" id="XP_067069986.1">
    <property type="nucleotide sequence ID" value="XM_067213793.1"/>
</dbReference>
<dbReference type="InterPro" id="IPR030230">
    <property type="entry name" value="Gpn1/Npa3/XAB1"/>
</dbReference>
<evidence type="ECO:0000256" key="1">
    <source>
        <dbReference type="ARBA" id="ARBA00005290"/>
    </source>
</evidence>
<evidence type="ECO:0000256" key="4">
    <source>
        <dbReference type="ARBA" id="ARBA00022801"/>
    </source>
</evidence>
<keyword evidence="7" id="KW-0539">Nucleus</keyword>
<keyword evidence="4 9" id="KW-0378">Hydrolase</keyword>
<keyword evidence="2 9" id="KW-0963">Cytoplasm</keyword>
<evidence type="ECO:0000256" key="8">
    <source>
        <dbReference type="ARBA" id="ARBA00055682"/>
    </source>
</evidence>
<keyword evidence="5 10" id="KW-0175">Coiled coil</keyword>
<dbReference type="GO" id="GO:0005634">
    <property type="term" value="C:nucleus"/>
    <property type="evidence" value="ECO:0007669"/>
    <property type="project" value="UniProtKB-SubCell"/>
</dbReference>
<reference evidence="11 12" key="1">
    <citation type="submission" date="2016-10" db="EMBL/GenBank/DDBJ databases">
        <title>Reductive evolution of mitochondrial metabolism and differential evolution of invasion-related proteins in Cryptosporidium.</title>
        <authorList>
            <person name="Liu S."/>
            <person name="Roellig D.M."/>
            <person name="Guo Y."/>
            <person name="Li N."/>
            <person name="Frace M.A."/>
            <person name="Tang K."/>
            <person name="Zhang L."/>
            <person name="Feng Y."/>
            <person name="Xiao L."/>
        </authorList>
    </citation>
    <scope>NUCLEOTIDE SEQUENCE [LARGE SCALE GENOMIC DNA]</scope>
    <source>
        <strain evidence="11">30847</strain>
    </source>
</reference>
<protein>
    <recommendedName>
        <fullName evidence="9">GPN-loop GTPase</fullName>
        <ecNumber evidence="9">3.6.5.-</ecNumber>
    </recommendedName>
</protein>
<sequence length="331" mass="38048">MAGSGKTTFYLVQKLNKKVYTINLDPAVLSCPYPVNINIKSTLDYKRIMKDYGLGPNGAIMTCLSLFSVRFDQVLDILEKKRNIVDYILVDTPGQIEVFNWSASGSIILDGLSLSFPTTVTYIIDTVRSQKPVTFMSNMLYACSVMYRCKLPFTAVFNKTDVVDFDECAKWMEDYDSFSQAVLLNDDTYMASLSRSCALALAEFYRDLRSVGISSALGSGFPEYLEKLEDAEHEFNTEYKAWIEERRQIIQEKRNMETEKQWNEISKDLLPKRDSSNLPCIPDHLVENNQSELDEEYEDQEIRLNPPSRRSLFQDGVHLYIIKESQLLQKL</sequence>
<dbReference type="PANTHER" id="PTHR21231:SF8">
    <property type="entry name" value="GPN-LOOP GTPASE 1"/>
    <property type="match status" value="1"/>
</dbReference>
<evidence type="ECO:0000256" key="9">
    <source>
        <dbReference type="RuleBase" id="RU365059"/>
    </source>
</evidence>
<dbReference type="Proteomes" id="UP000186804">
    <property type="component" value="Unassembled WGS sequence"/>
</dbReference>
<evidence type="ECO:0000256" key="7">
    <source>
        <dbReference type="ARBA" id="ARBA00023242"/>
    </source>
</evidence>
<dbReference type="SUPFAM" id="SSF52540">
    <property type="entry name" value="P-loop containing nucleoside triphosphate hydrolases"/>
    <property type="match status" value="1"/>
</dbReference>
<dbReference type="InterPro" id="IPR004130">
    <property type="entry name" value="Gpn"/>
</dbReference>
<dbReference type="Pfam" id="PF03029">
    <property type="entry name" value="ATP_bind_1"/>
    <property type="match status" value="1"/>
</dbReference>
<evidence type="ECO:0000313" key="11">
    <source>
        <dbReference type="EMBL" id="OII78140.1"/>
    </source>
</evidence>
<dbReference type="GO" id="GO:0005737">
    <property type="term" value="C:cytoplasm"/>
    <property type="evidence" value="ECO:0007669"/>
    <property type="project" value="UniProtKB-SubCell"/>
</dbReference>
<evidence type="ECO:0000256" key="5">
    <source>
        <dbReference type="ARBA" id="ARBA00023054"/>
    </source>
</evidence>
<name>A0A1J4MYI5_9CRYT</name>
<evidence type="ECO:0000256" key="2">
    <source>
        <dbReference type="ARBA" id="ARBA00022490"/>
    </source>
</evidence>
<dbReference type="GO" id="GO:0005525">
    <property type="term" value="F:GTP binding"/>
    <property type="evidence" value="ECO:0007669"/>
    <property type="project" value="UniProtKB-KW"/>
</dbReference>
<dbReference type="EMBL" id="LRBS01000007">
    <property type="protein sequence ID" value="OII78140.1"/>
    <property type="molecule type" value="Genomic_DNA"/>
</dbReference>
<evidence type="ECO:0000313" key="12">
    <source>
        <dbReference type="Proteomes" id="UP000186804"/>
    </source>
</evidence>
<comment type="caution">
    <text evidence="11">The sequence shown here is derived from an EMBL/GenBank/DDBJ whole genome shotgun (WGS) entry which is preliminary data.</text>
</comment>
<dbReference type="InterPro" id="IPR027417">
    <property type="entry name" value="P-loop_NTPase"/>
</dbReference>
<dbReference type="CDD" id="cd17870">
    <property type="entry name" value="GPN1"/>
    <property type="match status" value="1"/>
</dbReference>
<gene>
    <name evidence="11" type="ORF">cand_035670</name>
</gene>
<dbReference type="VEuPathDB" id="CryptoDB:cand_035670"/>
<comment type="function">
    <text evidence="8 9">Small GTPase required for proper nuclear import of RNA polymerase II (RNAPII). May act at an RNAP assembly step prior to nuclear import.</text>
</comment>
<evidence type="ECO:0000256" key="10">
    <source>
        <dbReference type="SAM" id="Coils"/>
    </source>
</evidence>
<keyword evidence="6 9" id="KW-0342">GTP-binding</keyword>
<comment type="subcellular location">
    <subcellularLocation>
        <location evidence="9">Cytoplasm</location>
    </subcellularLocation>
    <subcellularLocation>
        <location evidence="9">Nucleus</location>
    </subcellularLocation>
</comment>
<accession>A0A1J4MYI5</accession>
<dbReference type="Gene3D" id="3.40.50.300">
    <property type="entry name" value="P-loop containing nucleotide triphosphate hydrolases"/>
    <property type="match status" value="1"/>
</dbReference>
<organism evidence="11 12">
    <name type="scientific">Cryptosporidium andersoni</name>
    <dbReference type="NCBI Taxonomy" id="117008"/>
    <lineage>
        <taxon>Eukaryota</taxon>
        <taxon>Sar</taxon>
        <taxon>Alveolata</taxon>
        <taxon>Apicomplexa</taxon>
        <taxon>Conoidasida</taxon>
        <taxon>Coccidia</taxon>
        <taxon>Eucoccidiorida</taxon>
        <taxon>Eimeriorina</taxon>
        <taxon>Cryptosporidiidae</taxon>
        <taxon>Cryptosporidium</taxon>
    </lineage>
</organism>
<evidence type="ECO:0000256" key="6">
    <source>
        <dbReference type="ARBA" id="ARBA00023134"/>
    </source>
</evidence>
<keyword evidence="12" id="KW-1185">Reference proteome</keyword>
<evidence type="ECO:0000256" key="3">
    <source>
        <dbReference type="ARBA" id="ARBA00022741"/>
    </source>
</evidence>
<comment type="subunit">
    <text evidence="9">Binds to RNA polymerase II.</text>
</comment>
<dbReference type="GO" id="GO:0003924">
    <property type="term" value="F:GTPase activity"/>
    <property type="evidence" value="ECO:0007669"/>
    <property type="project" value="InterPro"/>
</dbReference>
<keyword evidence="3 9" id="KW-0547">Nucleotide-binding</keyword>